<keyword evidence="2" id="KW-0119">Carbohydrate metabolism</keyword>
<feature type="signal peptide" evidence="1">
    <location>
        <begin position="1"/>
        <end position="32"/>
    </location>
</feature>
<evidence type="ECO:0000313" key="3">
    <source>
        <dbReference type="Proteomes" id="UP001310022"/>
    </source>
</evidence>
<organism evidence="2 3">
    <name type="scientific">Persicobacter diffluens</name>
    <dbReference type="NCBI Taxonomy" id="981"/>
    <lineage>
        <taxon>Bacteria</taxon>
        <taxon>Pseudomonadati</taxon>
        <taxon>Bacteroidota</taxon>
        <taxon>Cytophagia</taxon>
        <taxon>Cytophagales</taxon>
        <taxon>Persicobacteraceae</taxon>
        <taxon>Persicobacter</taxon>
    </lineage>
</organism>
<gene>
    <name evidence="2" type="ORF">PEDI_24670</name>
</gene>
<dbReference type="AlphaFoldDB" id="A0AAN5AJQ9"/>
<dbReference type="InterPro" id="IPR010846">
    <property type="entry name" value="AmiA-like"/>
</dbReference>
<protein>
    <submittedName>
        <fullName evidence="2">Xylanase</fullName>
    </submittedName>
</protein>
<dbReference type="InterPro" id="IPR038765">
    <property type="entry name" value="Papain-like_cys_pep_sf"/>
</dbReference>
<keyword evidence="2" id="KW-0378">Hydrolase</keyword>
<reference evidence="2 3" key="1">
    <citation type="submission" date="2021-12" db="EMBL/GenBank/DDBJ databases">
        <title>Genome sequencing of bacteria with rrn-lacking chromosome and rrn-plasmid.</title>
        <authorList>
            <person name="Anda M."/>
            <person name="Iwasaki W."/>
        </authorList>
    </citation>
    <scope>NUCLEOTIDE SEQUENCE [LARGE SCALE GENOMIC DNA]</scope>
    <source>
        <strain evidence="2 3">NBRC 15940</strain>
    </source>
</reference>
<dbReference type="Pfam" id="PF07313">
    <property type="entry name" value="AmiA-like"/>
    <property type="match status" value="1"/>
</dbReference>
<accession>A0AAN5AJQ9</accession>
<proteinExistence type="predicted"/>
<dbReference type="RefSeq" id="WP_338237346.1">
    <property type="nucleotide sequence ID" value="NZ_BQKE01000001.1"/>
</dbReference>
<name>A0AAN5AJQ9_9BACT</name>
<dbReference type="SUPFAM" id="SSF54001">
    <property type="entry name" value="Cysteine proteinases"/>
    <property type="match status" value="1"/>
</dbReference>
<evidence type="ECO:0000256" key="1">
    <source>
        <dbReference type="SAM" id="SignalP"/>
    </source>
</evidence>
<comment type="caution">
    <text evidence="2">The sequence shown here is derived from an EMBL/GenBank/DDBJ whole genome shotgun (WGS) entry which is preliminary data.</text>
</comment>
<dbReference type="Proteomes" id="UP001310022">
    <property type="component" value="Unassembled WGS sequence"/>
</dbReference>
<keyword evidence="2" id="KW-0326">Glycosidase</keyword>
<feature type="chain" id="PRO_5042979325" evidence="1">
    <location>
        <begin position="33"/>
        <end position="295"/>
    </location>
</feature>
<keyword evidence="3" id="KW-1185">Reference proteome</keyword>
<keyword evidence="1" id="KW-0732">Signal</keyword>
<evidence type="ECO:0000313" key="2">
    <source>
        <dbReference type="EMBL" id="GJM61915.1"/>
    </source>
</evidence>
<keyword evidence="2" id="KW-0858">Xylan degradation</keyword>
<dbReference type="EMBL" id="BQKE01000001">
    <property type="protein sequence ID" value="GJM61915.1"/>
    <property type="molecule type" value="Genomic_DNA"/>
</dbReference>
<dbReference type="Gene3D" id="2.30.260.10">
    <property type="entry name" value="putative xylanase like domain"/>
    <property type="match status" value="1"/>
</dbReference>
<sequence length="295" mass="33709">MIEYSLFKIVHQHTKSCLSLILMLICSIPAFAQLTCSDKDHTTIVQILRTAETKNWRELPDGESLTKIGKAFIPTPYVANTLEQGMKEDSLIINVSGMDCTTFVEQVLALGMTIKKNDPSFEKFGQSLECIRYRGGNKEGYFSRLHYFTDWIDDNEHKSLIENISRTLSPEQLPIDLNFMSTHRSAYKALADNDSLWHMTQQLEKEINQRDHYFLPKDQIREQASQIKNGDIIALVTNIKGLDVSHVGFAYWQGTELHFLHASLKKGVMITEETLSDYLGKMKSNRGIIVARPVY</sequence>
<dbReference type="Gene3D" id="1.10.3670.10">
    <property type="entry name" value="Putative xylanase like domain"/>
    <property type="match status" value="1"/>
</dbReference>
<dbReference type="GO" id="GO:0045493">
    <property type="term" value="P:xylan catabolic process"/>
    <property type="evidence" value="ECO:0007669"/>
    <property type="project" value="UniProtKB-KW"/>
</dbReference>
<dbReference type="GO" id="GO:0016798">
    <property type="term" value="F:hydrolase activity, acting on glycosyl bonds"/>
    <property type="evidence" value="ECO:0007669"/>
    <property type="project" value="UniProtKB-KW"/>
</dbReference>
<keyword evidence="2" id="KW-0624">Polysaccharide degradation</keyword>